<dbReference type="InterPro" id="IPR015422">
    <property type="entry name" value="PyrdxlP-dep_Trfase_small"/>
</dbReference>
<dbReference type="InterPro" id="IPR015424">
    <property type="entry name" value="PyrdxlP-dep_Trfase"/>
</dbReference>
<keyword evidence="9" id="KW-1185">Reference proteome</keyword>
<evidence type="ECO:0000256" key="7">
    <source>
        <dbReference type="PIRSR" id="PIRSR000390-2"/>
    </source>
</evidence>
<proteinExistence type="inferred from homology"/>
<dbReference type="Proteomes" id="UP000484988">
    <property type="component" value="Unassembled WGS sequence"/>
</dbReference>
<evidence type="ECO:0000256" key="4">
    <source>
        <dbReference type="ARBA" id="ARBA00022898"/>
    </source>
</evidence>
<evidence type="ECO:0000256" key="3">
    <source>
        <dbReference type="ARBA" id="ARBA00022679"/>
    </source>
</evidence>
<gene>
    <name evidence="8" type="ORF">SCWH03_44970</name>
</gene>
<dbReference type="CDD" id="cd00616">
    <property type="entry name" value="AHBA_syn"/>
    <property type="match status" value="1"/>
</dbReference>
<keyword evidence="4 7" id="KW-0663">Pyridoxal phosphate</keyword>
<evidence type="ECO:0000256" key="5">
    <source>
        <dbReference type="ARBA" id="ARBA00038398"/>
    </source>
</evidence>
<reference evidence="8 9" key="1">
    <citation type="submission" date="2020-02" db="EMBL/GenBank/DDBJ databases">
        <title>Whole Genome Shotgun Sequence of Streptomyces sp. strain CWH03.</title>
        <authorList>
            <person name="Dohra H."/>
            <person name="Kodani S."/>
            <person name="Yamamura H."/>
        </authorList>
    </citation>
    <scope>NUCLEOTIDE SEQUENCE [LARGE SCALE GENOMIC DNA]</scope>
    <source>
        <strain evidence="8 9">CWH03</strain>
    </source>
</reference>
<dbReference type="InterPro" id="IPR000653">
    <property type="entry name" value="DegT/StrS_aminotransferase"/>
</dbReference>
<dbReference type="GO" id="GO:0030170">
    <property type="term" value="F:pyridoxal phosphate binding"/>
    <property type="evidence" value="ECO:0007669"/>
    <property type="project" value="TreeGrafter"/>
</dbReference>
<dbReference type="PANTHER" id="PTHR30244">
    <property type="entry name" value="TRANSAMINASE"/>
    <property type="match status" value="1"/>
</dbReference>
<comment type="caution">
    <text evidence="8">The sequence shown here is derived from an EMBL/GenBank/DDBJ whole genome shotgun (WGS) entry which is preliminary data.</text>
</comment>
<feature type="active site" description="Proton acceptor" evidence="6">
    <location>
        <position position="191"/>
    </location>
</feature>
<name>A0A6A0B0M9_9ACTN</name>
<dbReference type="GO" id="GO:0008483">
    <property type="term" value="F:transaminase activity"/>
    <property type="evidence" value="ECO:0007669"/>
    <property type="project" value="UniProtKB-KW"/>
</dbReference>
<protein>
    <submittedName>
        <fullName evidence="8">Aminotransferase class I/II-fold pyridoxal phosphate-dependent enzyme</fullName>
    </submittedName>
</protein>
<dbReference type="Pfam" id="PF01041">
    <property type="entry name" value="DegT_DnrJ_EryC1"/>
    <property type="match status" value="1"/>
</dbReference>
<keyword evidence="2 8" id="KW-0032">Aminotransferase</keyword>
<dbReference type="AlphaFoldDB" id="A0A6A0B0M9"/>
<dbReference type="Gene3D" id="3.40.640.10">
    <property type="entry name" value="Type I PLP-dependent aspartate aminotransferase-like (Major domain)"/>
    <property type="match status" value="1"/>
</dbReference>
<dbReference type="InterPro" id="IPR015421">
    <property type="entry name" value="PyrdxlP-dep_Trfase_major"/>
</dbReference>
<dbReference type="PIRSF" id="PIRSF000390">
    <property type="entry name" value="PLP_StrS"/>
    <property type="match status" value="1"/>
</dbReference>
<dbReference type="SUPFAM" id="SSF53383">
    <property type="entry name" value="PLP-dependent transferases"/>
    <property type="match status" value="1"/>
</dbReference>
<organism evidence="8 9">
    <name type="scientific">Streptomyces pacificus</name>
    <dbReference type="NCBI Taxonomy" id="2705029"/>
    <lineage>
        <taxon>Bacteria</taxon>
        <taxon>Bacillati</taxon>
        <taxon>Actinomycetota</taxon>
        <taxon>Actinomycetes</taxon>
        <taxon>Kitasatosporales</taxon>
        <taxon>Streptomycetaceae</taxon>
        <taxon>Streptomyces</taxon>
    </lineage>
</organism>
<dbReference type="GO" id="GO:0000271">
    <property type="term" value="P:polysaccharide biosynthetic process"/>
    <property type="evidence" value="ECO:0007669"/>
    <property type="project" value="TreeGrafter"/>
</dbReference>
<comment type="cofactor">
    <cofactor evidence="1">
        <name>pyridoxal 5'-phosphate</name>
        <dbReference type="ChEBI" id="CHEBI:597326"/>
    </cofactor>
</comment>
<evidence type="ECO:0000256" key="2">
    <source>
        <dbReference type="ARBA" id="ARBA00022576"/>
    </source>
</evidence>
<evidence type="ECO:0000313" key="9">
    <source>
        <dbReference type="Proteomes" id="UP000484988"/>
    </source>
</evidence>
<comment type="similarity">
    <text evidence="5">Belongs to the DegT/DnrJ/EryC1 family. L-glutamine:2-deoxy-scyllo-inosose/scyllo-inosose aminotransferase subfamily.</text>
</comment>
<evidence type="ECO:0000256" key="1">
    <source>
        <dbReference type="ARBA" id="ARBA00001933"/>
    </source>
</evidence>
<evidence type="ECO:0000256" key="6">
    <source>
        <dbReference type="PIRSR" id="PIRSR000390-1"/>
    </source>
</evidence>
<accession>A0A6A0B0M9</accession>
<sequence length="388" mass="41333">MSSAPAQPALAFPAWPHAGAEEREGLLRALDQEGWWRNGGSEVDCFEREFAALHGAPHAVATTNGTHALELALSVLGVGPGDEVVVPAFTFIASSLAVQRLGAVPVPADVHPDTYCIDVEATAQLITPRTKAVMPVHMAGQVADLDALADLAGATGVAVLQDAAHAHAARWQGRRMGEFGSMAAFSFQNGKLMTAGEGGALLLPDGESHRQAYLRHGCGRPPGDRVYAHLTQGSNYRMNEFSAAVLRAQLTRVEAQIAVREQRSRQLAAALARIPGVVPQGRDERCDVKSHYMAMMRLPGVTAERRTALVDALNGHGIPAFVGFPPVYRTTGYWQGPYSGGAEEIGKRCPVAEEIGGDCVWLHHRVLLADAATVDRLAEVLAEAVARI</sequence>
<feature type="modified residue" description="N6-(pyridoxal phosphate)lysine" evidence="7">
    <location>
        <position position="191"/>
    </location>
</feature>
<dbReference type="Gene3D" id="3.90.1150.10">
    <property type="entry name" value="Aspartate Aminotransferase, domain 1"/>
    <property type="match status" value="1"/>
</dbReference>
<dbReference type="RefSeq" id="WP_173265946.1">
    <property type="nucleotide sequence ID" value="NZ_BLLG01000015.1"/>
</dbReference>
<keyword evidence="3 8" id="KW-0808">Transferase</keyword>
<dbReference type="PANTHER" id="PTHR30244:SF34">
    <property type="entry name" value="DTDP-4-AMINO-4,6-DIDEOXYGALACTOSE TRANSAMINASE"/>
    <property type="match status" value="1"/>
</dbReference>
<evidence type="ECO:0000313" key="8">
    <source>
        <dbReference type="EMBL" id="GFH38255.1"/>
    </source>
</evidence>
<dbReference type="EMBL" id="BLLG01000015">
    <property type="protein sequence ID" value="GFH38255.1"/>
    <property type="molecule type" value="Genomic_DNA"/>
</dbReference>